<reference evidence="4" key="1">
    <citation type="journal article" date="2021" name="Nat. Commun.">
        <title>Genomic analyses provide insights into spinach domestication and the genetic basis of agronomic traits.</title>
        <authorList>
            <person name="Cai X."/>
            <person name="Sun X."/>
            <person name="Xu C."/>
            <person name="Sun H."/>
            <person name="Wang X."/>
            <person name="Ge C."/>
            <person name="Zhang Z."/>
            <person name="Wang Q."/>
            <person name="Fei Z."/>
            <person name="Jiao C."/>
            <person name="Wang Q."/>
        </authorList>
    </citation>
    <scope>NUCLEOTIDE SEQUENCE [LARGE SCALE GENOMIC DNA]</scope>
    <source>
        <strain evidence="4">cv. Varoflay</strain>
    </source>
</reference>
<dbReference type="InterPro" id="IPR045274">
    <property type="entry name" value="WAK-like"/>
</dbReference>
<reference evidence="5" key="2">
    <citation type="submission" date="2025-08" db="UniProtKB">
        <authorList>
            <consortium name="RefSeq"/>
        </authorList>
    </citation>
    <scope>IDENTIFICATION</scope>
    <source>
        <tissue evidence="5">Leaf</tissue>
    </source>
</reference>
<evidence type="ECO:0000259" key="3">
    <source>
        <dbReference type="PROSITE" id="PS50011"/>
    </source>
</evidence>
<keyword evidence="1" id="KW-0547">Nucleotide-binding</keyword>
<evidence type="ECO:0000313" key="5">
    <source>
        <dbReference type="RefSeq" id="XP_056699176.1"/>
    </source>
</evidence>
<name>A0ABM3RU72_SPIOL</name>
<gene>
    <name evidence="5" type="primary">LOC110775563</name>
</gene>
<evidence type="ECO:0000313" key="4">
    <source>
        <dbReference type="Proteomes" id="UP000813463"/>
    </source>
</evidence>
<feature type="domain" description="Protein kinase" evidence="3">
    <location>
        <begin position="1"/>
        <end position="321"/>
    </location>
</feature>
<accession>A0ABM3RU72</accession>
<dbReference type="InterPro" id="IPR011009">
    <property type="entry name" value="Kinase-like_dom_sf"/>
</dbReference>
<dbReference type="Pfam" id="PF07714">
    <property type="entry name" value="PK_Tyr_Ser-Thr"/>
    <property type="match status" value="1"/>
</dbReference>
<dbReference type="InterPro" id="IPR000719">
    <property type="entry name" value="Prot_kinase_dom"/>
</dbReference>
<dbReference type="SUPFAM" id="SSF56112">
    <property type="entry name" value="Protein kinase-like (PK-like)"/>
    <property type="match status" value="1"/>
</dbReference>
<dbReference type="PANTHER" id="PTHR27005">
    <property type="entry name" value="WALL-ASSOCIATED RECEPTOR KINASE-LIKE 21"/>
    <property type="match status" value="1"/>
</dbReference>
<sequence length="321" mass="36831">MLYNKFICVAVQKKKKKMLYMKKLKCWPNQEKKKCENNFIRNGSLLQEELISFCKGKNLPIHVFSAKQVKKMSDFSLSQLLEEDAHFRIYRGTIEDDGNRTVSIKKYFSTITYVGIQEFPVIVYEFPDQGCLRNYVYRDEGTLLWKHRLKIASEISYALAYLQNGFHRPVIFRNLSSKDVFLDKDYVVKLTGFYFSVSIPEGEVHVNDAVVSTIGYGAPEYMASGRLTAKTDVYCFGLLLLELLAGCSRFKLLGMIRDHNQSIEISMVVDPAISTQVEENGKQQQLNDVIKLALRCSVSNEDDRPSMIDVATQLKKILHSI</sequence>
<dbReference type="InterPro" id="IPR001245">
    <property type="entry name" value="Ser-Thr/Tyr_kinase_cat_dom"/>
</dbReference>
<dbReference type="PANTHER" id="PTHR27005:SF466">
    <property type="entry name" value="NON-FUNCTIONAL PSEUDOKINASE ZED1-LIKE"/>
    <property type="match status" value="1"/>
</dbReference>
<dbReference type="RefSeq" id="XP_056699176.1">
    <property type="nucleotide sequence ID" value="XM_056843198.1"/>
</dbReference>
<proteinExistence type="predicted"/>
<dbReference type="Proteomes" id="UP000813463">
    <property type="component" value="Chromosome 4"/>
</dbReference>
<keyword evidence="4" id="KW-1185">Reference proteome</keyword>
<dbReference type="Gene3D" id="1.10.510.10">
    <property type="entry name" value="Transferase(Phosphotransferase) domain 1"/>
    <property type="match status" value="1"/>
</dbReference>
<protein>
    <submittedName>
        <fullName evidence="5">Serine/threonine-protein kinase ZRK1-like</fullName>
    </submittedName>
</protein>
<organism evidence="4 5">
    <name type="scientific">Spinacia oleracea</name>
    <name type="common">Spinach</name>
    <dbReference type="NCBI Taxonomy" id="3562"/>
    <lineage>
        <taxon>Eukaryota</taxon>
        <taxon>Viridiplantae</taxon>
        <taxon>Streptophyta</taxon>
        <taxon>Embryophyta</taxon>
        <taxon>Tracheophyta</taxon>
        <taxon>Spermatophyta</taxon>
        <taxon>Magnoliopsida</taxon>
        <taxon>eudicotyledons</taxon>
        <taxon>Gunneridae</taxon>
        <taxon>Pentapetalae</taxon>
        <taxon>Caryophyllales</taxon>
        <taxon>Chenopodiaceae</taxon>
        <taxon>Chenopodioideae</taxon>
        <taxon>Anserineae</taxon>
        <taxon>Spinacia</taxon>
    </lineage>
</organism>
<dbReference type="PROSITE" id="PS50011">
    <property type="entry name" value="PROTEIN_KINASE_DOM"/>
    <property type="match status" value="1"/>
</dbReference>
<keyword evidence="2" id="KW-0067">ATP-binding</keyword>
<evidence type="ECO:0000256" key="2">
    <source>
        <dbReference type="ARBA" id="ARBA00022840"/>
    </source>
</evidence>
<evidence type="ECO:0000256" key="1">
    <source>
        <dbReference type="ARBA" id="ARBA00022741"/>
    </source>
</evidence>
<dbReference type="GeneID" id="110775563"/>